<dbReference type="SUPFAM" id="SSF140459">
    <property type="entry name" value="PE/PPE dimer-like"/>
    <property type="match status" value="1"/>
</dbReference>
<feature type="transmembrane region" description="Helical" evidence="1">
    <location>
        <begin position="120"/>
        <end position="146"/>
    </location>
</feature>
<evidence type="ECO:0000313" key="3">
    <source>
        <dbReference type="EMBL" id="BBZ47883.1"/>
    </source>
</evidence>
<keyword evidence="4" id="KW-1185">Reference proteome</keyword>
<organism evidence="3 4">
    <name type="scientific">Mycobacterium parmense</name>
    <dbReference type="NCBI Taxonomy" id="185642"/>
    <lineage>
        <taxon>Bacteria</taxon>
        <taxon>Bacillati</taxon>
        <taxon>Actinomycetota</taxon>
        <taxon>Actinomycetes</taxon>
        <taxon>Mycobacteriales</taxon>
        <taxon>Mycobacteriaceae</taxon>
        <taxon>Mycobacterium</taxon>
        <taxon>Mycobacterium simiae complex</taxon>
    </lineage>
</organism>
<protein>
    <recommendedName>
        <fullName evidence="2">PE domain-containing protein</fullName>
    </recommendedName>
</protein>
<evidence type="ECO:0000259" key="2">
    <source>
        <dbReference type="Pfam" id="PF00934"/>
    </source>
</evidence>
<gene>
    <name evidence="3" type="ORF">MPRM_51640</name>
</gene>
<reference evidence="3 4" key="1">
    <citation type="journal article" date="2019" name="Emerg. Microbes Infect.">
        <title>Comprehensive subspecies identification of 175 nontuberculous mycobacteria species based on 7547 genomic profiles.</title>
        <authorList>
            <person name="Matsumoto Y."/>
            <person name="Kinjo T."/>
            <person name="Motooka D."/>
            <person name="Nabeya D."/>
            <person name="Jung N."/>
            <person name="Uechi K."/>
            <person name="Horii T."/>
            <person name="Iida T."/>
            <person name="Fujita J."/>
            <person name="Nakamura S."/>
        </authorList>
    </citation>
    <scope>NUCLEOTIDE SEQUENCE [LARGE SCALE GENOMIC DNA]</scope>
    <source>
        <strain evidence="3 4">JCM 14742</strain>
    </source>
</reference>
<feature type="transmembrane region" description="Helical" evidence="1">
    <location>
        <begin position="152"/>
        <end position="172"/>
    </location>
</feature>
<keyword evidence="1" id="KW-1133">Transmembrane helix</keyword>
<dbReference type="EMBL" id="AP022614">
    <property type="protein sequence ID" value="BBZ47883.1"/>
    <property type="molecule type" value="Genomic_DNA"/>
</dbReference>
<proteinExistence type="predicted"/>
<dbReference type="InterPro" id="IPR000084">
    <property type="entry name" value="PE-PGRS_N"/>
</dbReference>
<dbReference type="Gene3D" id="1.10.287.850">
    <property type="entry name" value="HP0062-like domain"/>
    <property type="match status" value="1"/>
</dbReference>
<dbReference type="InterPro" id="IPR038332">
    <property type="entry name" value="PPE_sf"/>
</dbReference>
<dbReference type="AlphaFoldDB" id="A0A7I7Z409"/>
<dbReference type="Pfam" id="PF00934">
    <property type="entry name" value="PE"/>
    <property type="match status" value="1"/>
</dbReference>
<keyword evidence="1" id="KW-0812">Transmembrane</keyword>
<dbReference type="Proteomes" id="UP000467105">
    <property type="component" value="Chromosome"/>
</dbReference>
<accession>A0A7I7Z409</accession>
<feature type="domain" description="PE" evidence="2">
    <location>
        <begin position="1"/>
        <end position="91"/>
    </location>
</feature>
<evidence type="ECO:0000256" key="1">
    <source>
        <dbReference type="SAM" id="Phobius"/>
    </source>
</evidence>
<name>A0A7I7Z409_9MYCO</name>
<evidence type="ECO:0000313" key="4">
    <source>
        <dbReference type="Proteomes" id="UP000467105"/>
    </source>
</evidence>
<keyword evidence="1" id="KW-0472">Membrane</keyword>
<sequence length="175" mass="17356">MFAAPESITTAAADLANIGSAVSAAHMAAATPTTAVIPAAADEVSSGIAQLFSQHAQGYQALAGQAAAFQEQFVQHLTSSASAYVSAEAANAAALLQPLTAGVGSLAAVQDQLGNLIDDAFTIAVALIAAPFVAVLLLPLLGTILVGLVGVLLFWGVGSLFIYGLALLASLIPGI</sequence>